<comment type="caution">
    <text evidence="2">The sequence shown here is derived from an EMBL/GenBank/DDBJ whole genome shotgun (WGS) entry which is preliminary data.</text>
</comment>
<accession>A0A8T0DF24</accession>
<feature type="compositionally biased region" description="Polar residues" evidence="1">
    <location>
        <begin position="405"/>
        <end position="420"/>
    </location>
</feature>
<gene>
    <name evidence="2" type="ORF">P879_07443</name>
</gene>
<dbReference type="Proteomes" id="UP000699462">
    <property type="component" value="Unassembled WGS sequence"/>
</dbReference>
<keyword evidence="3" id="KW-1185">Reference proteome</keyword>
<sequence length="712" mass="76370">MTTKHLNAVNPRNFKEKIELLKKKEAASTANFAAAIRDAREIRKIACSYDPTILKSSSSVNIDCDHKSALQLPTSNTNASMPIIPLLQTGTPIIHATRALTLSTRMSVNTNEHLSSLSTQSSRSCRFDSTQDRPHADTCTWSTSSIPQYPNQRVNSSVYPLTCVSSVPSACECARSQSLGAVTVPNLAPTGSPGNNSTRRRLLDSQIVDATSPTNCSLESCGRGFNTGPMNLNLRPYHSRASSVVATSPSSAAFPNVSTLHSSPNNNLSSHQDITYYKTPSGASVYETPSTHPITSGFPVGSLHWSSHHAPVGQGPPLISTRPNFSGVDCRRVSSDSSIRDSLAASQVFPNDFSVSYQNDAQNVGSTPSTKIPRALSNMTGNFYTSLNYKQSDLSCRLISPMPTNPANSVSESGSRNTPVGSIRKSIPGPSALLTDEHPLPAKRQFIPSCIQQSPHSKLTVHSIGAHHIISKTPGANQNEKLLLTLGAHGSQYPPVFAQPSCTLIPPNVVVPSKPPSAFSTSAPNVNVQRVTSWRYRRGAEVGPTDDVTESLGDLSTCDPADLDRYLQIPSTLLDSDDGNNWPGRRDSCTMTAEVLSALAATSYGHSAPMVKCSQPDASCSQFSGYLKTTNDPTMCSVPVSNLADNGNSSTAQQQLSCAFDTVTHQNVYASDFQHVADKLGISMSPNDYQLLTNPQLTNYVTDENTEAQLLQ</sequence>
<protein>
    <recommendedName>
        <fullName evidence="4">Transducer of regulated CREB activity N-terminal domain-containing protein</fullName>
    </recommendedName>
</protein>
<evidence type="ECO:0000313" key="3">
    <source>
        <dbReference type="Proteomes" id="UP000699462"/>
    </source>
</evidence>
<evidence type="ECO:0000313" key="2">
    <source>
        <dbReference type="EMBL" id="KAF8566360.1"/>
    </source>
</evidence>
<dbReference type="OrthoDB" id="6241105at2759"/>
<name>A0A8T0DF24_9TREM</name>
<evidence type="ECO:0000256" key="1">
    <source>
        <dbReference type="SAM" id="MobiDB-lite"/>
    </source>
</evidence>
<reference evidence="2 3" key="1">
    <citation type="submission" date="2019-07" db="EMBL/GenBank/DDBJ databases">
        <title>Annotation for the trematode Paragonimus westermani.</title>
        <authorList>
            <person name="Choi Y.-J."/>
        </authorList>
    </citation>
    <scope>NUCLEOTIDE SEQUENCE [LARGE SCALE GENOMIC DNA]</scope>
    <source>
        <strain evidence="2">180907_Pwestermani</strain>
    </source>
</reference>
<feature type="region of interest" description="Disordered" evidence="1">
    <location>
        <begin position="403"/>
        <end position="436"/>
    </location>
</feature>
<organism evidence="2 3">
    <name type="scientific">Paragonimus westermani</name>
    <dbReference type="NCBI Taxonomy" id="34504"/>
    <lineage>
        <taxon>Eukaryota</taxon>
        <taxon>Metazoa</taxon>
        <taxon>Spiralia</taxon>
        <taxon>Lophotrochozoa</taxon>
        <taxon>Platyhelminthes</taxon>
        <taxon>Trematoda</taxon>
        <taxon>Digenea</taxon>
        <taxon>Plagiorchiida</taxon>
        <taxon>Troglotremata</taxon>
        <taxon>Troglotrematidae</taxon>
        <taxon>Paragonimus</taxon>
    </lineage>
</organism>
<dbReference type="AlphaFoldDB" id="A0A8T0DF24"/>
<evidence type="ECO:0008006" key="4">
    <source>
        <dbReference type="Google" id="ProtNLM"/>
    </source>
</evidence>
<dbReference type="EMBL" id="JTDF01005215">
    <property type="protein sequence ID" value="KAF8566360.1"/>
    <property type="molecule type" value="Genomic_DNA"/>
</dbReference>
<proteinExistence type="predicted"/>